<organism evidence="1 2">
    <name type="scientific">Microvirga aerophila</name>
    <dbReference type="NCBI Taxonomy" id="670291"/>
    <lineage>
        <taxon>Bacteria</taxon>
        <taxon>Pseudomonadati</taxon>
        <taxon>Pseudomonadota</taxon>
        <taxon>Alphaproteobacteria</taxon>
        <taxon>Hyphomicrobiales</taxon>
        <taxon>Methylobacteriaceae</taxon>
        <taxon>Microvirga</taxon>
    </lineage>
</organism>
<dbReference type="Proteomes" id="UP000321085">
    <property type="component" value="Unassembled WGS sequence"/>
</dbReference>
<protein>
    <submittedName>
        <fullName evidence="1">Uncharacterized protein</fullName>
    </submittedName>
</protein>
<reference evidence="1 2" key="1">
    <citation type="submission" date="2019-07" db="EMBL/GenBank/DDBJ databases">
        <title>Whole genome shotgun sequence of Microvirga aerophila NBRC 106136.</title>
        <authorList>
            <person name="Hosoyama A."/>
            <person name="Uohara A."/>
            <person name="Ohji S."/>
            <person name="Ichikawa N."/>
        </authorList>
    </citation>
    <scope>NUCLEOTIDE SEQUENCE [LARGE SCALE GENOMIC DNA]</scope>
    <source>
        <strain evidence="1 2">NBRC 106136</strain>
    </source>
</reference>
<comment type="caution">
    <text evidence="1">The sequence shown here is derived from an EMBL/GenBank/DDBJ whole genome shotgun (WGS) entry which is preliminary data.</text>
</comment>
<evidence type="ECO:0000313" key="1">
    <source>
        <dbReference type="EMBL" id="GEO18896.1"/>
    </source>
</evidence>
<gene>
    <name evidence="1" type="ORF">MAE02_65920</name>
</gene>
<evidence type="ECO:0000313" key="2">
    <source>
        <dbReference type="Proteomes" id="UP000321085"/>
    </source>
</evidence>
<sequence length="58" mass="6790">MRKPFTEKRTVVTEDLVRQIQGARDSGMKALDIMRKFNVAEQTVDKRTRKNHLDVPHP</sequence>
<dbReference type="AlphaFoldDB" id="A0A512C3V6"/>
<dbReference type="EMBL" id="BJYU01000268">
    <property type="protein sequence ID" value="GEO18896.1"/>
    <property type="molecule type" value="Genomic_DNA"/>
</dbReference>
<dbReference type="RefSeq" id="WP_170285190.1">
    <property type="nucleotide sequence ID" value="NZ_BJYU01000268.1"/>
</dbReference>
<accession>A0A512C3V6</accession>
<name>A0A512C3V6_9HYPH</name>
<keyword evidence="2" id="KW-1185">Reference proteome</keyword>
<proteinExistence type="predicted"/>